<accession>A0AAQ1RWV0</accession>
<organism evidence="7 8">
    <name type="scientific">Bittarella massiliensis</name>
    <name type="common">ex Durand et al. 2017</name>
    <dbReference type="NCBI Taxonomy" id="1720313"/>
    <lineage>
        <taxon>Bacteria</taxon>
        <taxon>Bacillati</taxon>
        <taxon>Bacillota</taxon>
        <taxon>Clostridia</taxon>
        <taxon>Eubacteriales</taxon>
        <taxon>Oscillospiraceae</taxon>
        <taxon>Bittarella (ex Durand et al. 2017)</taxon>
    </lineage>
</organism>
<dbReference type="GO" id="GO:0046677">
    <property type="term" value="P:response to antibiotic"/>
    <property type="evidence" value="ECO:0007669"/>
    <property type="project" value="UniProtKB-KW"/>
</dbReference>
<proteinExistence type="inferred from homology"/>
<dbReference type="GO" id="GO:0006629">
    <property type="term" value="P:lipid metabolic process"/>
    <property type="evidence" value="ECO:0007669"/>
    <property type="project" value="UniProtKB-KW"/>
</dbReference>
<feature type="transmembrane region" description="Helical" evidence="6">
    <location>
        <begin position="322"/>
        <end position="340"/>
    </location>
</feature>
<evidence type="ECO:0000256" key="5">
    <source>
        <dbReference type="ARBA" id="ARBA00023136"/>
    </source>
</evidence>
<comment type="similarity">
    <text evidence="6">Belongs to the LPG synthase family.</text>
</comment>
<evidence type="ECO:0000256" key="4">
    <source>
        <dbReference type="ARBA" id="ARBA00022989"/>
    </source>
</evidence>
<feature type="transmembrane region" description="Helical" evidence="6">
    <location>
        <begin position="298"/>
        <end position="316"/>
    </location>
</feature>
<keyword evidence="6" id="KW-0046">Antibiotic resistance</keyword>
<feature type="transmembrane region" description="Helical" evidence="6">
    <location>
        <begin position="53"/>
        <end position="74"/>
    </location>
</feature>
<dbReference type="NCBIfam" id="TIGR00374">
    <property type="entry name" value="flippase-like domain"/>
    <property type="match status" value="1"/>
</dbReference>
<keyword evidence="4 6" id="KW-1133">Transmembrane helix</keyword>
<comment type="catalytic activity">
    <reaction evidence="6">
        <text>L-lysyl-tRNA(Lys) + a 1,2-diacyl-sn-glycero-3-phospho-(1'-sn-glycerol) = a 1,2-diacyl-sn-glycero-3-phospho-1'-(3'-O-L-lysyl)-sn-glycerol + tRNA(Lys)</text>
        <dbReference type="Rhea" id="RHEA:10668"/>
        <dbReference type="Rhea" id="RHEA-COMP:9696"/>
        <dbReference type="Rhea" id="RHEA-COMP:9697"/>
        <dbReference type="ChEBI" id="CHEBI:64716"/>
        <dbReference type="ChEBI" id="CHEBI:75792"/>
        <dbReference type="ChEBI" id="CHEBI:78442"/>
        <dbReference type="ChEBI" id="CHEBI:78529"/>
        <dbReference type="EC" id="2.3.2.3"/>
    </reaction>
</comment>
<dbReference type="InterPro" id="IPR022791">
    <property type="entry name" value="L-PG_synthase/AglD"/>
</dbReference>
<feature type="transmembrane region" description="Helical" evidence="6">
    <location>
        <begin position="12"/>
        <end position="33"/>
    </location>
</feature>
<feature type="transmembrane region" description="Helical" evidence="6">
    <location>
        <begin position="240"/>
        <end position="262"/>
    </location>
</feature>
<evidence type="ECO:0000256" key="3">
    <source>
        <dbReference type="ARBA" id="ARBA00022692"/>
    </source>
</evidence>
<feature type="transmembrane region" description="Helical" evidence="6">
    <location>
        <begin position="268"/>
        <end position="286"/>
    </location>
</feature>
<evidence type="ECO:0000313" key="7">
    <source>
        <dbReference type="EMBL" id="SHG48892.1"/>
    </source>
</evidence>
<evidence type="ECO:0000256" key="6">
    <source>
        <dbReference type="RuleBase" id="RU363042"/>
    </source>
</evidence>
<dbReference type="GO" id="GO:0050071">
    <property type="term" value="F:phosphatidylglycerol lysyltransferase activity"/>
    <property type="evidence" value="ECO:0007669"/>
    <property type="project" value="UniProtKB-EC"/>
</dbReference>
<keyword evidence="5 6" id="KW-0472">Membrane</keyword>
<evidence type="ECO:0000313" key="8">
    <source>
        <dbReference type="Proteomes" id="UP000184089"/>
    </source>
</evidence>
<feature type="transmembrane region" description="Helical" evidence="6">
    <location>
        <begin position="161"/>
        <end position="184"/>
    </location>
</feature>
<dbReference type="EMBL" id="FQVY01000004">
    <property type="protein sequence ID" value="SHG48892.1"/>
    <property type="molecule type" value="Genomic_DNA"/>
</dbReference>
<keyword evidence="2" id="KW-1003">Cell membrane</keyword>
<evidence type="ECO:0000256" key="2">
    <source>
        <dbReference type="ARBA" id="ARBA00022475"/>
    </source>
</evidence>
<dbReference type="RefSeq" id="WP_021660642.1">
    <property type="nucleotide sequence ID" value="NZ_FQVY01000004.1"/>
</dbReference>
<gene>
    <name evidence="6" type="primary">mprF</name>
    <name evidence="7" type="ORF">SAMN05444424_2543</name>
</gene>
<feature type="transmembrane region" description="Helical" evidence="6">
    <location>
        <begin position="126"/>
        <end position="149"/>
    </location>
</feature>
<evidence type="ECO:0000256" key="1">
    <source>
        <dbReference type="ARBA" id="ARBA00004651"/>
    </source>
</evidence>
<keyword evidence="6" id="KW-0808">Transferase</keyword>
<reference evidence="8" key="1">
    <citation type="submission" date="2016-11" db="EMBL/GenBank/DDBJ databases">
        <authorList>
            <person name="Jaros S."/>
            <person name="Januszkiewicz K."/>
            <person name="Wedrychowicz H."/>
        </authorList>
    </citation>
    <scope>NUCLEOTIDE SEQUENCE [LARGE SCALE GENOMIC DNA]</scope>
    <source>
        <strain evidence="8">DSM 4029</strain>
    </source>
</reference>
<dbReference type="EC" id="2.3.2.3" evidence="6"/>
<comment type="function">
    <text evidence="6">Catalyzes the transfer of a lysyl group from L-lysyl-tRNA(Lys) to membrane-bound phosphatidylglycerol (PG), which produces lysylphosphatidylglycerol (LPG), a major component of the bacterial membrane with a positive net charge. LPG synthesis contributes to bacterial virulence as it is involved in the resistance mechanism against cationic antimicrobial peptides (CAMP) produces by the host's immune system (defensins, cathelicidins) and by the competing microorganisms.</text>
</comment>
<sequence length="357" mass="39162">MNQRSPLGDKKKFALNLTLFGALIALTFVVLLWGSDLPALWAVIRRANPLYLLLGLLCMFAFVSCEACNTHLVLGSLGKKLSFGHCLQSAFVGFYFSSITPSATGGQPAQVYYMQRDKVPLSLASLNFLLITVCYQAVMLGYGGAMFLLQRDFVSQNVKGIGILLVYGIAVNGLCIVGITCTMFSHKLVRRFCYFVLRLLCRLRLCKHFEETAARLDSQLEQYREGAAHIRRHPTVLLRVLLYTVAQLTALYLVPVCVYKALGLSGYSALQILAVQALLTVAVSSLPLPGAVGAQEGGFVTLFRLFFGAELVLPAMLMSRGISFYAFLLISGGVSMAVHIQFLKHRQQQRAEVKAGG</sequence>
<dbReference type="PANTHER" id="PTHR37693">
    <property type="entry name" value="PHOSPHATIDYLGLYCEROL LYSYLTRANSFERASE"/>
    <property type="match status" value="1"/>
</dbReference>
<keyword evidence="6" id="KW-0443">Lipid metabolism</keyword>
<comment type="caution">
    <text evidence="7">The sequence shown here is derived from an EMBL/GenBank/DDBJ whole genome shotgun (WGS) entry which is preliminary data.</text>
</comment>
<dbReference type="Proteomes" id="UP000184089">
    <property type="component" value="Unassembled WGS sequence"/>
</dbReference>
<dbReference type="GO" id="GO:0005886">
    <property type="term" value="C:plasma membrane"/>
    <property type="evidence" value="ECO:0007669"/>
    <property type="project" value="UniProtKB-SubCell"/>
</dbReference>
<protein>
    <recommendedName>
        <fullName evidence="6">Phosphatidylglycerol lysyltransferase</fullName>
        <ecNumber evidence="6">2.3.2.3</ecNumber>
    </recommendedName>
    <alternativeName>
        <fullName evidence="6">Lysylphosphatidylglycerol synthase</fullName>
    </alternativeName>
</protein>
<comment type="subcellular location">
    <subcellularLocation>
        <location evidence="1 6">Cell membrane</location>
        <topology evidence="1 6">Multi-pass membrane protein</topology>
    </subcellularLocation>
</comment>
<dbReference type="Pfam" id="PF03706">
    <property type="entry name" value="LPG_synthase_TM"/>
    <property type="match status" value="1"/>
</dbReference>
<dbReference type="AlphaFoldDB" id="A0AAQ1RWV0"/>
<name>A0AAQ1RWV0_9FIRM</name>
<dbReference type="PANTHER" id="PTHR37693:SF1">
    <property type="entry name" value="INTEGRAL MEMBRANE PROTEIN"/>
    <property type="match status" value="1"/>
</dbReference>
<keyword evidence="3 6" id="KW-0812">Transmembrane</keyword>